<sequence length="85" mass="8975">MRNRSRTIMGATLSFRVEDMTCGHCAGTIKGAIEGSIPGARVEADPVRKLVSVTGTDESRGGSHRPLDGHGAARLAMTVLVRGDR</sequence>
<evidence type="ECO:0000313" key="2">
    <source>
        <dbReference type="EMBL" id="OWJ66062.1"/>
    </source>
</evidence>
<gene>
    <name evidence="2" type="ORF">BWR60_16710</name>
</gene>
<name>A0A211ZLB2_9PROT</name>
<protein>
    <recommendedName>
        <fullName evidence="1">HMA domain-containing protein</fullName>
    </recommendedName>
</protein>
<evidence type="ECO:0000313" key="3">
    <source>
        <dbReference type="Proteomes" id="UP000196655"/>
    </source>
</evidence>
<dbReference type="Proteomes" id="UP000196655">
    <property type="component" value="Unassembled WGS sequence"/>
</dbReference>
<feature type="domain" description="HMA" evidence="1">
    <location>
        <begin position="15"/>
        <end position="59"/>
    </location>
</feature>
<accession>A0A211ZLB2</accession>
<dbReference type="InterPro" id="IPR006121">
    <property type="entry name" value="HMA_dom"/>
</dbReference>
<dbReference type="GO" id="GO:0046872">
    <property type="term" value="F:metal ion binding"/>
    <property type="evidence" value="ECO:0007669"/>
    <property type="project" value="InterPro"/>
</dbReference>
<dbReference type="STRING" id="1122125.GCA_000423185_03680"/>
<reference evidence="3" key="1">
    <citation type="submission" date="2017-05" db="EMBL/GenBank/DDBJ databases">
        <authorList>
            <person name="Macchi M."/>
            <person name="Festa S."/>
            <person name="Coppotelli B.M."/>
            <person name="Morelli I.S."/>
        </authorList>
    </citation>
    <scope>NUCLEOTIDE SEQUENCE [LARGE SCALE GENOMIC DNA]</scope>
    <source>
        <strain evidence="3">I</strain>
    </source>
</reference>
<dbReference type="Gene3D" id="3.30.70.100">
    <property type="match status" value="1"/>
</dbReference>
<dbReference type="EMBL" id="NHON01000029">
    <property type="protein sequence ID" value="OWJ66062.1"/>
    <property type="molecule type" value="Genomic_DNA"/>
</dbReference>
<dbReference type="SUPFAM" id="SSF55008">
    <property type="entry name" value="HMA, heavy metal-associated domain"/>
    <property type="match status" value="1"/>
</dbReference>
<dbReference type="AlphaFoldDB" id="A0A211ZLB2"/>
<evidence type="ECO:0000259" key="1">
    <source>
        <dbReference type="Pfam" id="PF00403"/>
    </source>
</evidence>
<organism evidence="2 3">
    <name type="scientific">Inquilinus limosus</name>
    <dbReference type="NCBI Taxonomy" id="171674"/>
    <lineage>
        <taxon>Bacteria</taxon>
        <taxon>Pseudomonadati</taxon>
        <taxon>Pseudomonadota</taxon>
        <taxon>Alphaproteobacteria</taxon>
        <taxon>Rhodospirillales</taxon>
        <taxon>Rhodospirillaceae</taxon>
        <taxon>Inquilinus</taxon>
    </lineage>
</organism>
<dbReference type="CDD" id="cd00371">
    <property type="entry name" value="HMA"/>
    <property type="match status" value="1"/>
</dbReference>
<keyword evidence="3" id="KW-1185">Reference proteome</keyword>
<comment type="caution">
    <text evidence="2">The sequence shown here is derived from an EMBL/GenBank/DDBJ whole genome shotgun (WGS) entry which is preliminary data.</text>
</comment>
<dbReference type="InterPro" id="IPR036163">
    <property type="entry name" value="HMA_dom_sf"/>
</dbReference>
<dbReference type="Pfam" id="PF00403">
    <property type="entry name" value="HMA"/>
    <property type="match status" value="1"/>
</dbReference>
<proteinExistence type="predicted"/>
<dbReference type="OrthoDB" id="9801832at2"/>